<dbReference type="SUPFAM" id="SSF54160">
    <property type="entry name" value="Chromo domain-like"/>
    <property type="match status" value="1"/>
</dbReference>
<dbReference type="Pfam" id="PF00078">
    <property type="entry name" value="RVT_1"/>
    <property type="match status" value="1"/>
</dbReference>
<dbReference type="PROSITE" id="PS50013">
    <property type="entry name" value="CHROMO_2"/>
    <property type="match status" value="1"/>
</dbReference>
<dbReference type="GO" id="GO:0006508">
    <property type="term" value="P:proteolysis"/>
    <property type="evidence" value="ECO:0007669"/>
    <property type="project" value="UniProtKB-KW"/>
</dbReference>
<keyword evidence="7" id="KW-0694">RNA-binding</keyword>
<dbReference type="GO" id="GO:0003887">
    <property type="term" value="F:DNA-directed DNA polymerase activity"/>
    <property type="evidence" value="ECO:0007669"/>
    <property type="project" value="UniProtKB-KW"/>
</dbReference>
<dbReference type="Gene3D" id="3.30.420.10">
    <property type="entry name" value="Ribonuclease H-like superfamily/Ribonuclease H"/>
    <property type="match status" value="1"/>
</dbReference>
<evidence type="ECO:0000256" key="1">
    <source>
        <dbReference type="ARBA" id="ARBA00011353"/>
    </source>
</evidence>
<dbReference type="GO" id="GO:0015074">
    <property type="term" value="P:DNA integration"/>
    <property type="evidence" value="ECO:0007669"/>
    <property type="project" value="UniProtKB-KW"/>
</dbReference>
<evidence type="ECO:0000256" key="12">
    <source>
        <dbReference type="ARBA" id="ARBA00023172"/>
    </source>
</evidence>
<dbReference type="FunFam" id="3.30.70.270:FF:000063">
    <property type="entry name" value="Zinc knuckle domaincontaining protein"/>
    <property type="match status" value="1"/>
</dbReference>
<keyword evidence="19" id="KW-1185">Reference proteome</keyword>
<dbReference type="InterPro" id="IPR041577">
    <property type="entry name" value="RT_RNaseH_2"/>
</dbReference>
<dbReference type="Pfam" id="PF00385">
    <property type="entry name" value="Chromo"/>
    <property type="match status" value="1"/>
</dbReference>
<keyword evidence="10" id="KW-0548">Nucleotidyltransferase</keyword>
<dbReference type="FunFam" id="1.10.340.70:FF:000001">
    <property type="entry name" value="Retrovirus-related Pol polyprotein from transposon gypsy-like Protein"/>
    <property type="match status" value="1"/>
</dbReference>
<dbReference type="InterPro" id="IPR043502">
    <property type="entry name" value="DNA/RNA_pol_sf"/>
</dbReference>
<evidence type="ECO:0000256" key="9">
    <source>
        <dbReference type="ARBA" id="ARBA00022918"/>
    </source>
</evidence>
<comment type="caution">
    <text evidence="18">The sequence shown here is derived from an EMBL/GenBank/DDBJ whole genome shotgun (WGS) entry which is preliminary data.</text>
</comment>
<dbReference type="GO" id="GO:0046872">
    <property type="term" value="F:metal ion binding"/>
    <property type="evidence" value="ECO:0007669"/>
    <property type="project" value="UniProtKB-KW"/>
</dbReference>
<proteinExistence type="predicted"/>
<sequence>MEIHDHWESLAPLLVMQNLGKYDMILGLGWMEAHGVKLDLTTQSLSFKKDHCSHSSKPAPLPTPSTPAPTPKRPAFQPKRILRRSVGKNKHDWDVRDALRNMDNDLAKKENPPRSPLASNADISQCQMVSADEFSKYLKTEGMEFYRFTLEEITEDIELFNLQAALPDDLKSPLPPAENANVPDWLKEFLPDFAEELSDKFTTPPDVYHKIELEGDPDLRTPPLFRMSIEEMEAAKTYLEKNRKKGFIEPSNANFGSPVLMAKKPGGGLRFCVDYRKLNAVTKKNRYPLPLIDETLAKLQGAKFFSKIDIRQAFHKIRMHPDSKDLTSFRTRWGSYRYNVMPFGLCNGPSTFQHYVNEAMMDCLDKFCAVYIDDIIVYSKTRKEHREHVKEVLTRLRKAGLQPDPKKCEFEVTETKFLGLIVTRDGIKMDPVKVKAILDWEAPKTLHGVQSFLGLCNYYRRFVRGYSIIAKPLTDLTKKDQGFQWSPQCQAAFEALKQAMSSDPVLKYFDPTKTIYIEVDSSDYVSGGFMMQKDDEGRLHPVAYFSKKLSPTECNYTIYDKELLAIVRAFEEWRPECVGTAVPIQVFSDHETLKSFLQAKKLSRRQVRYALMLQDYNFEILPIPGKENLRADALSRREQDLPQSEEDERVLFMNRPLLNKSHFPLLAPLQLPVDPLVERLREANKNHPSLQAHREKAQAGDEDLLLTEGLLTFKGRLLVPDDPALQLELLQEAHDKPATGHPGERRTIDLLRERYCWTGMRTQIKQYVRNCHSCKRAKASRNKYHGLLRPIPLPYRPWTDLTCDFVVRLPPCEGYDAVLVVVDRFSKMRHFIPCETGTSAAQLARLFKDHIWKLHGLPESIISDRGAQFVSKFWKELCKLLRIDVKLSTAYHPETDGQSENSNQSMETYLRQFTNYHQDDWVSWLSSAEYSANANTSAASTVSPFFAVYGYEPRLSFDWTPTPRTQDTVLSWNRQQANDMAKKMEEIWAWCKTRLEENQRTQAKNANRHRKDVTFEIGDRVFLSTRNIDQGRPSRKLSWKYIGPFTIKDKAGLAYKLDLPPGLNLHPVMHVSKLLKDPNDALEGQVQEPPPPIEIEGENEWVVEQILDSRKKRGRVHYRVQWGDYPPDPQWYPAHNFDHAARKLKSFHDKYPDKPGPPPELKQ</sequence>
<dbReference type="InterPro" id="IPR041588">
    <property type="entry name" value="Integrase_H2C2"/>
</dbReference>
<evidence type="ECO:0000256" key="14">
    <source>
        <dbReference type="SAM" id="MobiDB-lite"/>
    </source>
</evidence>
<dbReference type="Gene3D" id="1.10.340.70">
    <property type="match status" value="1"/>
</dbReference>
<dbReference type="CDD" id="cd00024">
    <property type="entry name" value="CD_CSD"/>
    <property type="match status" value="1"/>
</dbReference>
<evidence type="ECO:0000256" key="7">
    <source>
        <dbReference type="ARBA" id="ARBA00022884"/>
    </source>
</evidence>
<dbReference type="Pfam" id="PF24626">
    <property type="entry name" value="SH3_Tf2-1"/>
    <property type="match status" value="1"/>
</dbReference>
<dbReference type="EMBL" id="JAUJDW010000117">
    <property type="protein sequence ID" value="KAK0637673.1"/>
    <property type="molecule type" value="Genomic_DNA"/>
</dbReference>
<keyword evidence="6" id="KW-0460">Magnesium</keyword>
<dbReference type="SMART" id="SM00298">
    <property type="entry name" value="CHROMO"/>
    <property type="match status" value="1"/>
</dbReference>
<dbReference type="GO" id="GO:0005634">
    <property type="term" value="C:nucleus"/>
    <property type="evidence" value="ECO:0007669"/>
    <property type="project" value="UniProtKB-ARBA"/>
</dbReference>
<dbReference type="FunFam" id="3.30.420.10:FF:000032">
    <property type="entry name" value="Retrovirus-related Pol polyprotein from transposon 297-like Protein"/>
    <property type="match status" value="1"/>
</dbReference>
<keyword evidence="5" id="KW-0378">Hydrolase</keyword>
<evidence type="ECO:0000256" key="6">
    <source>
        <dbReference type="ARBA" id="ARBA00022842"/>
    </source>
</evidence>
<dbReference type="GO" id="GO:0003723">
    <property type="term" value="F:RNA binding"/>
    <property type="evidence" value="ECO:0007669"/>
    <property type="project" value="UniProtKB-KW"/>
</dbReference>
<dbReference type="InterPro" id="IPR050951">
    <property type="entry name" value="Retrovirus_Pol_polyprotein"/>
</dbReference>
<keyword evidence="2" id="KW-0645">Protease</keyword>
<dbReference type="PANTHER" id="PTHR37984:SF5">
    <property type="entry name" value="PROTEIN NYNRIN-LIKE"/>
    <property type="match status" value="1"/>
</dbReference>
<dbReference type="PROSITE" id="PS50878">
    <property type="entry name" value="RT_POL"/>
    <property type="match status" value="1"/>
</dbReference>
<dbReference type="Proteomes" id="UP001175001">
    <property type="component" value="Unassembled WGS sequence"/>
</dbReference>
<keyword evidence="10" id="KW-0808">Transferase</keyword>
<dbReference type="SUPFAM" id="SSF56672">
    <property type="entry name" value="DNA/RNA polymerases"/>
    <property type="match status" value="1"/>
</dbReference>
<dbReference type="AlphaFoldDB" id="A0AA40CHF2"/>
<dbReference type="InterPro" id="IPR001584">
    <property type="entry name" value="Integrase_cat-core"/>
</dbReference>
<evidence type="ECO:0000256" key="10">
    <source>
        <dbReference type="ARBA" id="ARBA00022932"/>
    </source>
</evidence>
<feature type="domain" description="Reverse transcriptase" evidence="16">
    <location>
        <begin position="242"/>
        <end position="422"/>
    </location>
</feature>
<keyword evidence="4" id="KW-0064">Aspartyl protease</keyword>
<evidence type="ECO:0000256" key="2">
    <source>
        <dbReference type="ARBA" id="ARBA00022670"/>
    </source>
</evidence>
<dbReference type="InterPro" id="IPR000953">
    <property type="entry name" value="Chromo/chromo_shadow_dom"/>
</dbReference>
<name>A0AA40CHF2_9PEZI</name>
<evidence type="ECO:0000259" key="15">
    <source>
        <dbReference type="PROSITE" id="PS50013"/>
    </source>
</evidence>
<dbReference type="InterPro" id="IPR023780">
    <property type="entry name" value="Chromo_domain"/>
</dbReference>
<dbReference type="InterPro" id="IPR056924">
    <property type="entry name" value="SH3_Tf2-1"/>
</dbReference>
<keyword evidence="10" id="KW-0239">DNA-directed DNA polymerase</keyword>
<dbReference type="Gene3D" id="3.10.10.10">
    <property type="entry name" value="HIV Type 1 Reverse Transcriptase, subunit A, domain 1"/>
    <property type="match status" value="1"/>
</dbReference>
<dbReference type="InterPro" id="IPR012337">
    <property type="entry name" value="RNaseH-like_sf"/>
</dbReference>
<dbReference type="GO" id="GO:0006310">
    <property type="term" value="P:DNA recombination"/>
    <property type="evidence" value="ECO:0007669"/>
    <property type="project" value="UniProtKB-KW"/>
</dbReference>
<dbReference type="SUPFAM" id="SSF53098">
    <property type="entry name" value="Ribonuclease H-like"/>
    <property type="match status" value="1"/>
</dbReference>
<dbReference type="Gene3D" id="3.30.70.270">
    <property type="match status" value="2"/>
</dbReference>
<dbReference type="InterPro" id="IPR000477">
    <property type="entry name" value="RT_dom"/>
</dbReference>
<dbReference type="GO" id="GO:0003677">
    <property type="term" value="F:DNA binding"/>
    <property type="evidence" value="ECO:0007669"/>
    <property type="project" value="UniProtKB-KW"/>
</dbReference>
<dbReference type="GO" id="GO:0006338">
    <property type="term" value="P:chromatin remodeling"/>
    <property type="evidence" value="ECO:0007669"/>
    <property type="project" value="UniProtKB-ARBA"/>
</dbReference>
<evidence type="ECO:0000313" key="19">
    <source>
        <dbReference type="Proteomes" id="UP001175001"/>
    </source>
</evidence>
<evidence type="ECO:0000313" key="18">
    <source>
        <dbReference type="EMBL" id="KAK0637673.1"/>
    </source>
</evidence>
<dbReference type="Gene3D" id="3.10.20.370">
    <property type="match status" value="1"/>
</dbReference>
<feature type="domain" description="Chromo" evidence="15">
    <location>
        <begin position="1101"/>
        <end position="1159"/>
    </location>
</feature>
<dbReference type="CDD" id="cd09274">
    <property type="entry name" value="RNase_HI_RT_Ty3"/>
    <property type="match status" value="1"/>
</dbReference>
<dbReference type="Pfam" id="PF00665">
    <property type="entry name" value="rve"/>
    <property type="match status" value="1"/>
</dbReference>
<dbReference type="InterPro" id="IPR016197">
    <property type="entry name" value="Chromo-like_dom_sf"/>
</dbReference>
<dbReference type="GO" id="GO:0004190">
    <property type="term" value="F:aspartic-type endopeptidase activity"/>
    <property type="evidence" value="ECO:0007669"/>
    <property type="project" value="UniProtKB-KW"/>
</dbReference>
<evidence type="ECO:0000256" key="13">
    <source>
        <dbReference type="ARBA" id="ARBA00023268"/>
    </source>
</evidence>
<evidence type="ECO:0000256" key="8">
    <source>
        <dbReference type="ARBA" id="ARBA00022908"/>
    </source>
</evidence>
<dbReference type="Pfam" id="PF17921">
    <property type="entry name" value="Integrase_H2C2"/>
    <property type="match status" value="1"/>
</dbReference>
<dbReference type="PROSITE" id="PS50994">
    <property type="entry name" value="INTEGRASE"/>
    <property type="match status" value="1"/>
</dbReference>
<evidence type="ECO:0000259" key="16">
    <source>
        <dbReference type="PROSITE" id="PS50878"/>
    </source>
</evidence>
<dbReference type="Pfam" id="PF17919">
    <property type="entry name" value="RT_RNaseH_2"/>
    <property type="match status" value="1"/>
</dbReference>
<feature type="region of interest" description="Disordered" evidence="14">
    <location>
        <begin position="49"/>
        <end position="77"/>
    </location>
</feature>
<gene>
    <name evidence="18" type="primary">Tf2-12</name>
    <name evidence="18" type="ORF">DIS24_g10594</name>
</gene>
<keyword evidence="8" id="KW-0229">DNA integration</keyword>
<protein>
    <submittedName>
        <fullName evidence="18">Transposon Tf2-12 polyprotein</fullName>
    </submittedName>
</protein>
<keyword evidence="11" id="KW-0238">DNA-binding</keyword>
<evidence type="ECO:0000256" key="11">
    <source>
        <dbReference type="ARBA" id="ARBA00023125"/>
    </source>
</evidence>
<accession>A0AA40CHF2</accession>
<keyword evidence="12" id="KW-0233">DNA recombination</keyword>
<dbReference type="Gene3D" id="2.40.50.40">
    <property type="match status" value="1"/>
</dbReference>
<comment type="subunit">
    <text evidence="1">Component of the NuA4 histone acetyltransferase complex.</text>
</comment>
<keyword evidence="13" id="KW-0511">Multifunctional enzyme</keyword>
<evidence type="ECO:0000256" key="4">
    <source>
        <dbReference type="ARBA" id="ARBA00022750"/>
    </source>
</evidence>
<dbReference type="GO" id="GO:0003964">
    <property type="term" value="F:RNA-directed DNA polymerase activity"/>
    <property type="evidence" value="ECO:0007669"/>
    <property type="project" value="UniProtKB-KW"/>
</dbReference>
<feature type="compositionally biased region" description="Pro residues" evidence="14">
    <location>
        <begin position="59"/>
        <end position="72"/>
    </location>
</feature>
<reference evidence="18" key="1">
    <citation type="submission" date="2023-06" db="EMBL/GenBank/DDBJ databases">
        <title>Multi-omics analyses reveal the molecular pathogenesis toolkit of Lasiodiplodia hormozganensis, a cross-kingdom pathogen.</title>
        <authorList>
            <person name="Felix C."/>
            <person name="Meneses R."/>
            <person name="Goncalves M.F.M."/>
            <person name="Tilleman L."/>
            <person name="Duarte A.S."/>
            <person name="Jorrin-Novo J.V."/>
            <person name="Van De Peer Y."/>
            <person name="Deforce D."/>
            <person name="Van Nieuwerburgh F."/>
            <person name="Esteves A.C."/>
            <person name="Alves A."/>
        </authorList>
    </citation>
    <scope>NUCLEOTIDE SEQUENCE</scope>
    <source>
        <strain evidence="18">CBS 339.90</strain>
    </source>
</reference>
<evidence type="ECO:0000256" key="5">
    <source>
        <dbReference type="ARBA" id="ARBA00022801"/>
    </source>
</evidence>
<keyword evidence="3" id="KW-0479">Metal-binding</keyword>
<dbReference type="InterPro" id="IPR036397">
    <property type="entry name" value="RNaseH_sf"/>
</dbReference>
<dbReference type="InterPro" id="IPR043128">
    <property type="entry name" value="Rev_trsase/Diguanyl_cyclase"/>
</dbReference>
<keyword evidence="9" id="KW-0695">RNA-directed DNA polymerase</keyword>
<organism evidence="18 19">
    <name type="scientific">Lasiodiplodia hormozganensis</name>
    <dbReference type="NCBI Taxonomy" id="869390"/>
    <lineage>
        <taxon>Eukaryota</taxon>
        <taxon>Fungi</taxon>
        <taxon>Dikarya</taxon>
        <taxon>Ascomycota</taxon>
        <taxon>Pezizomycotina</taxon>
        <taxon>Dothideomycetes</taxon>
        <taxon>Dothideomycetes incertae sedis</taxon>
        <taxon>Botryosphaeriales</taxon>
        <taxon>Botryosphaeriaceae</taxon>
        <taxon>Lasiodiplodia</taxon>
    </lineage>
</organism>
<dbReference type="CDD" id="cd01647">
    <property type="entry name" value="RT_LTR"/>
    <property type="match status" value="1"/>
</dbReference>
<evidence type="ECO:0000259" key="17">
    <source>
        <dbReference type="PROSITE" id="PS50994"/>
    </source>
</evidence>
<feature type="domain" description="Integrase catalytic" evidence="17">
    <location>
        <begin position="793"/>
        <end position="961"/>
    </location>
</feature>
<dbReference type="PANTHER" id="PTHR37984">
    <property type="entry name" value="PROTEIN CBG26694"/>
    <property type="match status" value="1"/>
</dbReference>
<evidence type="ECO:0000256" key="3">
    <source>
        <dbReference type="ARBA" id="ARBA00022723"/>
    </source>
</evidence>